<feature type="transmembrane region" description="Helical" evidence="1">
    <location>
        <begin position="136"/>
        <end position="157"/>
    </location>
</feature>
<feature type="transmembrane region" description="Helical" evidence="1">
    <location>
        <begin position="189"/>
        <end position="206"/>
    </location>
</feature>
<evidence type="ECO:0000259" key="2">
    <source>
        <dbReference type="Pfam" id="PF02364"/>
    </source>
</evidence>
<dbReference type="EMBL" id="BJWL01000007">
    <property type="protein sequence ID" value="GFY90430.1"/>
    <property type="molecule type" value="Genomic_DNA"/>
</dbReference>
<feature type="transmembrane region" description="Helical" evidence="1">
    <location>
        <begin position="61"/>
        <end position="81"/>
    </location>
</feature>
<dbReference type="PANTHER" id="PTHR12741">
    <property type="entry name" value="LYST-INTERACTING PROTEIN LIP5 DOPAMINE RESPONSIVE PROTEIN DRG-1"/>
    <property type="match status" value="1"/>
</dbReference>
<dbReference type="AlphaFoldDB" id="A0A7J0EVM5"/>
<dbReference type="InterPro" id="IPR003440">
    <property type="entry name" value="Glyco_trans_48_dom"/>
</dbReference>
<dbReference type="GO" id="GO:0006075">
    <property type="term" value="P:(1-&gt;3)-beta-D-glucan biosynthetic process"/>
    <property type="evidence" value="ECO:0007669"/>
    <property type="project" value="InterPro"/>
</dbReference>
<dbReference type="OrthoDB" id="1880850at2759"/>
<dbReference type="PANTHER" id="PTHR12741:SF48">
    <property type="entry name" value="1,3-BETA-GLUCAN SYNTHASE COMPONENT FKS1-RELATED"/>
    <property type="match status" value="1"/>
</dbReference>
<proteinExistence type="predicted"/>
<accession>A0A7J0EVM5</accession>
<keyword evidence="1" id="KW-0812">Transmembrane</keyword>
<dbReference type="GO" id="GO:0003843">
    <property type="term" value="F:1,3-beta-D-glucan synthase activity"/>
    <property type="evidence" value="ECO:0007669"/>
    <property type="project" value="InterPro"/>
</dbReference>
<comment type="caution">
    <text evidence="4">The sequence shown here is derived from an EMBL/GenBank/DDBJ whole genome shotgun (WGS) entry which is preliminary data.</text>
</comment>
<dbReference type="Proteomes" id="UP000585474">
    <property type="component" value="Unassembled WGS sequence"/>
</dbReference>
<dbReference type="GO" id="GO:0005886">
    <property type="term" value="C:plasma membrane"/>
    <property type="evidence" value="ECO:0007669"/>
    <property type="project" value="TreeGrafter"/>
</dbReference>
<gene>
    <name evidence="4" type="ORF">Acr_07g0006270</name>
</gene>
<keyword evidence="1" id="KW-1133">Transmembrane helix</keyword>
<dbReference type="Pfam" id="PF25968">
    <property type="entry name" value="CALS1"/>
    <property type="match status" value="2"/>
</dbReference>
<feature type="domain" description="Callose synthase helical" evidence="3">
    <location>
        <begin position="329"/>
        <end position="370"/>
    </location>
</feature>
<feature type="domain" description="Callose synthase helical" evidence="3">
    <location>
        <begin position="377"/>
        <end position="473"/>
    </location>
</feature>
<feature type="domain" description="Glycosyl transferase 48" evidence="2">
    <location>
        <begin position="480"/>
        <end position="569"/>
    </location>
</feature>
<evidence type="ECO:0000313" key="5">
    <source>
        <dbReference type="Proteomes" id="UP000585474"/>
    </source>
</evidence>
<evidence type="ECO:0000313" key="4">
    <source>
        <dbReference type="EMBL" id="GFY90430.1"/>
    </source>
</evidence>
<keyword evidence="5" id="KW-1185">Reference proteome</keyword>
<feature type="domain" description="Glycosyl transferase 48" evidence="2">
    <location>
        <begin position="574"/>
        <end position="811"/>
    </location>
</feature>
<name>A0A7J0EVM5_9ERIC</name>
<organism evidence="4 5">
    <name type="scientific">Actinidia rufa</name>
    <dbReference type="NCBI Taxonomy" id="165716"/>
    <lineage>
        <taxon>Eukaryota</taxon>
        <taxon>Viridiplantae</taxon>
        <taxon>Streptophyta</taxon>
        <taxon>Embryophyta</taxon>
        <taxon>Tracheophyta</taxon>
        <taxon>Spermatophyta</taxon>
        <taxon>Magnoliopsida</taxon>
        <taxon>eudicotyledons</taxon>
        <taxon>Gunneridae</taxon>
        <taxon>Pentapetalae</taxon>
        <taxon>asterids</taxon>
        <taxon>Ericales</taxon>
        <taxon>Actinidiaceae</taxon>
        <taxon>Actinidia</taxon>
    </lineage>
</organism>
<evidence type="ECO:0000256" key="1">
    <source>
        <dbReference type="SAM" id="Phobius"/>
    </source>
</evidence>
<dbReference type="Pfam" id="PF02364">
    <property type="entry name" value="Glucan_synthase"/>
    <property type="match status" value="2"/>
</dbReference>
<protein>
    <submittedName>
        <fullName evidence="4">Glucan synthase-like 9</fullName>
    </submittedName>
</protein>
<keyword evidence="1" id="KW-0472">Membrane</keyword>
<sequence length="814" mass="93497">MIILAWNGSGKLGSIFDGDVFKKVLSIFITAAILKLAQAVLDIIMSWKSRHTMSLHVKLRYILKAVSAAAWVIVLPVTYAYSWQNPSGFAQTIRSWFGNSPSSPSLSDNRIALLIMWWSQPRLYVGRGMHESTFSLFKYTMFWVLLLLAKLAFSYFVEIKPLVGPTKDIMGIHINTYQWHEFFPQAKRNIGVVIALWAPIVLVYFMDTQIWYAIFSTIFGGLYGAFRRLGEIRTLGMLRSRFQSLPGAFNACLIPLEKNEQRKKGLKAALSRKFDQIPSNKGKEAARFAQLWNKIITTFREEDLINNREMNLLLVPYWADRDLDLIQWPPFLLASKLPIALDMAKDSKGRDRELKKRLQADNYMLCAIRELLCRPCMKNFVQLIEYLRENRKEDKDEVVIVLLNMLEIVTRDIMDDPIPSLLESSHGGSYGMHGGMTPLEKQYQFFGALRFPITQETEAWKEKIRRLHLLLTVKESAMDVPSNLEARRRISFFSNSLFMEMPTAPKVRNMLSFSVLTPYYTEDVLFSMNLLEKPNEDGVSILFYLQKIFPDEWTNFLERVGYNSEEELKGSVELEEKLRLWASYRGQTLTKTVLMNGYKAAESNTEEQLRNERSLLAQCQAVADMKFTYVVSCQQYGIQKRSGDARAQDILRLMTTYPSLRVAYVDEVEETSKDKSEKMVKKVYYSALVKAAPKSVDSSDPGQSLDQVIYRIKLPGPAILGEGKPENQNHAIIFTRGEGLQTIDMNQDNYMEEAFKMRNLLQEFLKEYGARKPTIVGLREHIFTGSVSSLAWFMSNQETSFVTIGQRLLANPLK</sequence>
<dbReference type="InterPro" id="IPR058851">
    <property type="entry name" value="CALS1_helical"/>
</dbReference>
<reference evidence="4 5" key="1">
    <citation type="submission" date="2019-07" db="EMBL/GenBank/DDBJ databases">
        <title>De Novo Assembly of kiwifruit Actinidia rufa.</title>
        <authorList>
            <person name="Sugita-Konishi S."/>
            <person name="Sato K."/>
            <person name="Mori E."/>
            <person name="Abe Y."/>
            <person name="Kisaki G."/>
            <person name="Hamano K."/>
            <person name="Suezawa K."/>
            <person name="Otani M."/>
            <person name="Fukuda T."/>
            <person name="Manabe T."/>
            <person name="Gomi K."/>
            <person name="Tabuchi M."/>
            <person name="Akimitsu K."/>
            <person name="Kataoka I."/>
        </authorList>
    </citation>
    <scope>NUCLEOTIDE SEQUENCE [LARGE SCALE GENOMIC DNA]</scope>
    <source>
        <strain evidence="5">cv. Fuchu</strain>
    </source>
</reference>
<dbReference type="GO" id="GO:0000148">
    <property type="term" value="C:1,3-beta-D-glucan synthase complex"/>
    <property type="evidence" value="ECO:0007669"/>
    <property type="project" value="InterPro"/>
</dbReference>
<evidence type="ECO:0000259" key="3">
    <source>
        <dbReference type="Pfam" id="PF25968"/>
    </source>
</evidence>
<feature type="transmembrane region" description="Helical" evidence="1">
    <location>
        <begin position="20"/>
        <end position="41"/>
    </location>
</feature>